<comment type="subcellular location">
    <subcellularLocation>
        <location evidence="1">Cell envelope</location>
    </subcellularLocation>
</comment>
<proteinExistence type="inferred from homology"/>
<dbReference type="Gene3D" id="3.40.190.10">
    <property type="entry name" value="Periplasmic binding protein-like II"/>
    <property type="match status" value="1"/>
</dbReference>
<dbReference type="SUPFAM" id="SSF53850">
    <property type="entry name" value="Periplasmic binding protein-like II"/>
    <property type="match status" value="1"/>
</dbReference>
<evidence type="ECO:0000256" key="1">
    <source>
        <dbReference type="ARBA" id="ARBA00004196"/>
    </source>
</evidence>
<name>A0A3M3S1G4_9PSED</name>
<comment type="caution">
    <text evidence="7">The sequence shown here is derived from an EMBL/GenBank/DDBJ whole genome shotgun (WGS) entry which is preliminary data.</text>
</comment>
<feature type="region of interest" description="Disordered" evidence="5">
    <location>
        <begin position="33"/>
        <end position="61"/>
    </location>
</feature>
<evidence type="ECO:0000256" key="2">
    <source>
        <dbReference type="ARBA" id="ARBA00005695"/>
    </source>
</evidence>
<dbReference type="PANTHER" id="PTHR30290">
    <property type="entry name" value="PERIPLASMIC BINDING COMPONENT OF ABC TRANSPORTER"/>
    <property type="match status" value="1"/>
</dbReference>
<evidence type="ECO:0000256" key="5">
    <source>
        <dbReference type="SAM" id="MobiDB-lite"/>
    </source>
</evidence>
<dbReference type="GO" id="GO:1904680">
    <property type="term" value="F:peptide transmembrane transporter activity"/>
    <property type="evidence" value="ECO:0007669"/>
    <property type="project" value="TreeGrafter"/>
</dbReference>
<dbReference type="FunFam" id="3.10.105.10:FF:000031">
    <property type="entry name" value="Dipeptide ABC transporter, periplasmic dipeptide-binding protein, putative"/>
    <property type="match status" value="1"/>
</dbReference>
<dbReference type="GO" id="GO:0015833">
    <property type="term" value="P:peptide transport"/>
    <property type="evidence" value="ECO:0007669"/>
    <property type="project" value="TreeGrafter"/>
</dbReference>
<dbReference type="GO" id="GO:0030313">
    <property type="term" value="C:cell envelope"/>
    <property type="evidence" value="ECO:0007669"/>
    <property type="project" value="UniProtKB-SubCell"/>
</dbReference>
<comment type="similarity">
    <text evidence="2">Belongs to the bacterial solute-binding protein 5 family.</text>
</comment>
<keyword evidence="4" id="KW-0732">Signal</keyword>
<protein>
    <submittedName>
        <fullName evidence="7">Dipeptide ABC transporter, periplasmic dipeptide-binding protein</fullName>
    </submittedName>
</protein>
<evidence type="ECO:0000256" key="3">
    <source>
        <dbReference type="ARBA" id="ARBA00022448"/>
    </source>
</evidence>
<accession>A0A3M3S1G4</accession>
<dbReference type="EMBL" id="RBPL01000012">
    <property type="protein sequence ID" value="RMO02539.1"/>
    <property type="molecule type" value="Genomic_DNA"/>
</dbReference>
<dbReference type="AlphaFoldDB" id="A0A3M3S1G4"/>
<dbReference type="FunFam" id="3.90.76.10:FF:000007">
    <property type="entry name" value="Dipeptide ABC transporter periplasmic dipeptide-binding protein"/>
    <property type="match status" value="1"/>
</dbReference>
<organism evidence="7 8">
    <name type="scientific">Pseudomonas syringae pv. apii</name>
    <dbReference type="NCBI Taxonomy" id="81036"/>
    <lineage>
        <taxon>Bacteria</taxon>
        <taxon>Pseudomonadati</taxon>
        <taxon>Pseudomonadota</taxon>
        <taxon>Gammaproteobacteria</taxon>
        <taxon>Pseudomonadales</taxon>
        <taxon>Pseudomonadaceae</taxon>
        <taxon>Pseudomonas</taxon>
    </lineage>
</organism>
<dbReference type="PANTHER" id="PTHR30290:SF10">
    <property type="entry name" value="PERIPLASMIC OLIGOPEPTIDE-BINDING PROTEIN-RELATED"/>
    <property type="match status" value="1"/>
</dbReference>
<dbReference type="Proteomes" id="UP000278062">
    <property type="component" value="Unassembled WGS sequence"/>
</dbReference>
<dbReference type="CDD" id="cd08512">
    <property type="entry name" value="PBP2_NikA_DppA_OppA_like_7"/>
    <property type="match status" value="1"/>
</dbReference>
<feature type="domain" description="Solute-binding protein family 5" evidence="6">
    <location>
        <begin position="158"/>
        <end position="517"/>
    </location>
</feature>
<evidence type="ECO:0000259" key="6">
    <source>
        <dbReference type="Pfam" id="PF00496"/>
    </source>
</evidence>
<evidence type="ECO:0000313" key="7">
    <source>
        <dbReference type="EMBL" id="RMO02539.1"/>
    </source>
</evidence>
<evidence type="ECO:0000313" key="8">
    <source>
        <dbReference type="Proteomes" id="UP000278062"/>
    </source>
</evidence>
<dbReference type="Gene3D" id="3.90.76.10">
    <property type="entry name" value="Dipeptide-binding Protein, Domain 1"/>
    <property type="match status" value="1"/>
</dbReference>
<sequence>MITTTCPLTSTPSSTRWTATVLCTSAKSRGWAKTSTSAISRPTPNNATDWQHREGPQARPSQGICAPRLINIKKDCPMKFWPQRLPWLLCLAMTATFMHTPPALARGETPVDQLVIGMSMINLLSLDPAGATGLEVSEVNANVYDMLLEQDAARPDQLIAALAERWEISPDRMRLTFHLRAGVTFHSGNPLTAQDVAWSLQRVVTLNKALASTWKAYGYTAKNVSELMRAEGPSTFVLDLPKATDPMLVLNTLATSPSAFVIDRLTALQHARGDDLGAGWLTTHTAGSGAFKLDIWRANDVILMSRFDSYWRGPAKMRRVIMRNMTESQALRLMVERGDLDVARGMAASDIKALTRSQDVSVQAIPRGTLYYVALSMEQPLFQDIRVRQAIRALIDYQGINNVVMPHYGVINQRPLQLGLAARLDDPGYALNVAEASRLLAEAGHPNGFKITIRSLTDSPFINIATSLQSTLAQAGIQATIITGTGNQIYGAMRDRRFDILVGRGGGGAERHPHSSLRALIYNPDNREEARLSNFQGWRTSFYNAEINQLIEQAERERDAGQQLADYQRIQTLYDQKAGPIMPLSQMTDEVVIHADVQNYLGHSAATTRLRDVYKQR</sequence>
<dbReference type="InterPro" id="IPR039424">
    <property type="entry name" value="SBP_5"/>
</dbReference>
<dbReference type="InterPro" id="IPR000914">
    <property type="entry name" value="SBP_5_dom"/>
</dbReference>
<feature type="compositionally biased region" description="Polar residues" evidence="5">
    <location>
        <begin position="33"/>
        <end position="49"/>
    </location>
</feature>
<dbReference type="Gene3D" id="3.10.105.10">
    <property type="entry name" value="Dipeptide-binding Protein, Domain 3"/>
    <property type="match status" value="1"/>
</dbReference>
<dbReference type="Pfam" id="PF00496">
    <property type="entry name" value="SBP_bac_5"/>
    <property type="match status" value="1"/>
</dbReference>
<keyword evidence="3" id="KW-0813">Transport</keyword>
<reference evidence="7 8" key="1">
    <citation type="submission" date="2018-08" db="EMBL/GenBank/DDBJ databases">
        <title>Recombination of ecologically and evolutionarily significant loci maintains genetic cohesion in the Pseudomonas syringae species complex.</title>
        <authorList>
            <person name="Dillon M."/>
            <person name="Thakur S."/>
            <person name="Almeida R.N.D."/>
            <person name="Weir B.S."/>
            <person name="Guttman D.S."/>
        </authorList>
    </citation>
    <scope>NUCLEOTIDE SEQUENCE [LARGE SCALE GENOMIC DNA]</scope>
    <source>
        <strain evidence="7 8">1089_5</strain>
    </source>
</reference>
<evidence type="ECO:0000256" key="4">
    <source>
        <dbReference type="ARBA" id="ARBA00022729"/>
    </source>
</evidence>
<gene>
    <name evidence="7" type="ORF">ALQ49_05068</name>
</gene>